<dbReference type="AlphaFoldDB" id="A0A7K3WG24"/>
<feature type="transmembrane region" description="Helical" evidence="1">
    <location>
        <begin position="200"/>
        <end position="220"/>
    </location>
</feature>
<dbReference type="EMBL" id="JAAGWK010000021">
    <property type="protein sequence ID" value="NEL55306.1"/>
    <property type="molecule type" value="Genomic_DNA"/>
</dbReference>
<proteinExistence type="predicted"/>
<reference evidence="3 4" key="1">
    <citation type="submission" date="2020-02" db="EMBL/GenBank/DDBJ databases">
        <title>The whole genome sequence of CPCC 205119.</title>
        <authorList>
            <person name="Jiang Z."/>
        </authorList>
    </citation>
    <scope>NUCLEOTIDE SEQUENCE [LARGE SCALE GENOMIC DNA]</scope>
    <source>
        <strain evidence="3 4">CPCC 205119</strain>
    </source>
</reference>
<keyword evidence="2" id="KW-0732">Signal</keyword>
<dbReference type="PANTHER" id="PTHR40761">
    <property type="entry name" value="CONSERVED INTEGRAL MEMBRANE ALANINE VALINE AND LEUCINE RICH PROTEIN-RELATED"/>
    <property type="match status" value="1"/>
</dbReference>
<gene>
    <name evidence="3" type="ORF">G1H19_15035</name>
</gene>
<dbReference type="Proteomes" id="UP000470470">
    <property type="component" value="Unassembled WGS sequence"/>
</dbReference>
<evidence type="ECO:0000256" key="2">
    <source>
        <dbReference type="SAM" id="SignalP"/>
    </source>
</evidence>
<feature type="transmembrane region" description="Helical" evidence="1">
    <location>
        <begin position="76"/>
        <end position="95"/>
    </location>
</feature>
<keyword evidence="4" id="KW-1185">Reference proteome</keyword>
<feature type="transmembrane region" description="Helical" evidence="1">
    <location>
        <begin position="107"/>
        <end position="126"/>
    </location>
</feature>
<feature type="signal peptide" evidence="2">
    <location>
        <begin position="1"/>
        <end position="16"/>
    </location>
</feature>
<name>A0A7K3WG24_9ACTN</name>
<feature type="transmembrane region" description="Helical" evidence="1">
    <location>
        <begin position="50"/>
        <end position="69"/>
    </location>
</feature>
<dbReference type="RefSeq" id="WP_152731866.1">
    <property type="nucleotide sequence ID" value="NZ_JAABOZ010000012.1"/>
</dbReference>
<keyword evidence="1" id="KW-0812">Transmembrane</keyword>
<evidence type="ECO:0000256" key="1">
    <source>
        <dbReference type="SAM" id="Phobius"/>
    </source>
</evidence>
<comment type="caution">
    <text evidence="3">The sequence shown here is derived from an EMBL/GenBank/DDBJ whole genome shotgun (WGS) entry which is preliminary data.</text>
</comment>
<feature type="transmembrane region" description="Helical" evidence="1">
    <location>
        <begin position="260"/>
        <end position="277"/>
    </location>
</feature>
<feature type="transmembrane region" description="Helical" evidence="1">
    <location>
        <begin position="138"/>
        <end position="159"/>
    </location>
</feature>
<evidence type="ECO:0000313" key="4">
    <source>
        <dbReference type="Proteomes" id="UP000470470"/>
    </source>
</evidence>
<dbReference type="NCBIfam" id="NF038012">
    <property type="entry name" value="DMT_1"/>
    <property type="match status" value="1"/>
</dbReference>
<evidence type="ECO:0008006" key="5">
    <source>
        <dbReference type="Google" id="ProtNLM"/>
    </source>
</evidence>
<protein>
    <recommendedName>
        <fullName evidence="5">Integral membrane protein</fullName>
    </recommendedName>
</protein>
<feature type="chain" id="PRO_5039597511" description="Integral membrane protein" evidence="2">
    <location>
        <begin position="17"/>
        <end position="316"/>
    </location>
</feature>
<evidence type="ECO:0000313" key="3">
    <source>
        <dbReference type="EMBL" id="NEL55306.1"/>
    </source>
</evidence>
<keyword evidence="1" id="KW-0472">Membrane</keyword>
<keyword evidence="1" id="KW-1133">Transmembrane helix</keyword>
<accession>A0A7K3WG24</accession>
<sequence length="316" mass="32028">MIAAVLLALGSASAFAVSTVVQHRAASSVDSGQGAGRVLRLLQKLIRHPVWLAGQFAAVVGLTLHAFALHHGAVVLVQPLLSSGLVLSLVLGAVVDRLHPGRALPDRVQWAAAVVVVVGLGVFLLAAHPGEGRGATDLALGLCVAAAVGVALLAAVWALRPNAPHRALVLGIASGCGFGSTGLQLKALVEVDVDRWLVSWPFYALVLSGAVGITMAQWAYQTGALIESLPAMAVLEPLIAIGLAGPVFGESLALGAVARSGQLIGVVLLVGGVLVLARRSAGREQPELAAAAGGVVGASPFPTPPVHLPVERRRAG</sequence>
<organism evidence="3 4">
    <name type="scientific">Goekera deserti</name>
    <dbReference type="NCBI Taxonomy" id="2497753"/>
    <lineage>
        <taxon>Bacteria</taxon>
        <taxon>Bacillati</taxon>
        <taxon>Actinomycetota</taxon>
        <taxon>Actinomycetes</taxon>
        <taxon>Geodermatophilales</taxon>
        <taxon>Geodermatophilaceae</taxon>
        <taxon>Goekera</taxon>
    </lineage>
</organism>
<dbReference type="PANTHER" id="PTHR40761:SF1">
    <property type="entry name" value="CONSERVED INTEGRAL MEMBRANE ALANINE VALINE AND LEUCINE RICH PROTEIN-RELATED"/>
    <property type="match status" value="1"/>
</dbReference>